<organism evidence="6 7">
    <name type="scientific">Candidatus Cytomitobacter indipagum</name>
    <dbReference type="NCBI Taxonomy" id="2601575"/>
    <lineage>
        <taxon>Bacteria</taxon>
        <taxon>Pseudomonadati</taxon>
        <taxon>Pseudomonadota</taxon>
        <taxon>Alphaproteobacteria</taxon>
        <taxon>Holosporales</taxon>
        <taxon>Holosporaceae</taxon>
        <taxon>Candidatus Cytomitobacter</taxon>
    </lineage>
</organism>
<dbReference type="Proteomes" id="UP000325155">
    <property type="component" value="Chromosome"/>
</dbReference>
<dbReference type="NCBIfam" id="TIGR01011">
    <property type="entry name" value="rpsB_bact"/>
    <property type="match status" value="1"/>
</dbReference>
<keyword evidence="2 5" id="KW-0689">Ribosomal protein</keyword>
<evidence type="ECO:0000256" key="3">
    <source>
        <dbReference type="ARBA" id="ARBA00023274"/>
    </source>
</evidence>
<gene>
    <name evidence="5 6" type="primary">rpsB</name>
    <name evidence="6" type="ORF">FZC35_02385</name>
</gene>
<dbReference type="InterPro" id="IPR005706">
    <property type="entry name" value="Ribosomal_uS2_bac/mit/plastid"/>
</dbReference>
<keyword evidence="3 5" id="KW-0687">Ribonucleoprotein</keyword>
<dbReference type="InterPro" id="IPR023591">
    <property type="entry name" value="Ribosomal_uS2_flav_dom_sf"/>
</dbReference>
<dbReference type="CDD" id="cd01425">
    <property type="entry name" value="RPS2"/>
    <property type="match status" value="1"/>
</dbReference>
<evidence type="ECO:0000313" key="7">
    <source>
        <dbReference type="Proteomes" id="UP000325155"/>
    </source>
</evidence>
<protein>
    <recommendedName>
        <fullName evidence="4 5">Small ribosomal subunit protein uS2</fullName>
    </recommendedName>
</protein>
<dbReference type="Gene3D" id="3.40.50.10490">
    <property type="entry name" value="Glucose-6-phosphate isomerase like protein, domain 1"/>
    <property type="match status" value="1"/>
</dbReference>
<proteinExistence type="inferred from homology"/>
<dbReference type="Gene3D" id="1.10.287.610">
    <property type="entry name" value="Helix hairpin bin"/>
    <property type="match status" value="1"/>
</dbReference>
<dbReference type="KEGG" id="cip:FZC35_02385"/>
<name>A0A5C0UG11_9PROT</name>
<dbReference type="AlphaFoldDB" id="A0A5C0UG11"/>
<dbReference type="GO" id="GO:0006412">
    <property type="term" value="P:translation"/>
    <property type="evidence" value="ECO:0007669"/>
    <property type="project" value="UniProtKB-UniRule"/>
</dbReference>
<dbReference type="GO" id="GO:0022627">
    <property type="term" value="C:cytosolic small ribosomal subunit"/>
    <property type="evidence" value="ECO:0007669"/>
    <property type="project" value="TreeGrafter"/>
</dbReference>
<dbReference type="PRINTS" id="PR00395">
    <property type="entry name" value="RIBOSOMALS2"/>
</dbReference>
<evidence type="ECO:0000256" key="4">
    <source>
        <dbReference type="ARBA" id="ARBA00035256"/>
    </source>
</evidence>
<dbReference type="InterPro" id="IPR001865">
    <property type="entry name" value="Ribosomal_uS2"/>
</dbReference>
<comment type="similarity">
    <text evidence="1 5">Belongs to the universal ribosomal protein uS2 family.</text>
</comment>
<dbReference type="PANTHER" id="PTHR12534:SF0">
    <property type="entry name" value="SMALL RIBOSOMAL SUBUNIT PROTEIN US2M"/>
    <property type="match status" value="1"/>
</dbReference>
<dbReference type="GO" id="GO:0003735">
    <property type="term" value="F:structural constituent of ribosome"/>
    <property type="evidence" value="ECO:0007669"/>
    <property type="project" value="InterPro"/>
</dbReference>
<dbReference type="PANTHER" id="PTHR12534">
    <property type="entry name" value="30S RIBOSOMAL PROTEIN S2 PROKARYOTIC AND ORGANELLAR"/>
    <property type="match status" value="1"/>
</dbReference>
<accession>A0A5C0UG11</accession>
<dbReference type="Pfam" id="PF00318">
    <property type="entry name" value="Ribosomal_S2"/>
    <property type="match status" value="1"/>
</dbReference>
<evidence type="ECO:0000256" key="5">
    <source>
        <dbReference type="HAMAP-Rule" id="MF_00291"/>
    </source>
</evidence>
<dbReference type="SUPFAM" id="SSF52313">
    <property type="entry name" value="Ribosomal protein S2"/>
    <property type="match status" value="1"/>
</dbReference>
<reference evidence="6 7" key="1">
    <citation type="submission" date="2019-08" db="EMBL/GenBank/DDBJ databases">
        <title>Highly reduced genomes of protist endosymbionts show evolutionary convergence.</title>
        <authorList>
            <person name="George E."/>
            <person name="Husnik F."/>
            <person name="Tashyreva D."/>
            <person name="Prokopchuk G."/>
            <person name="Horak A."/>
            <person name="Kwong W.K."/>
            <person name="Lukes J."/>
            <person name="Keeling P.J."/>
        </authorList>
    </citation>
    <scope>NUCLEOTIDE SEQUENCE [LARGE SCALE GENOMIC DNA]</scope>
    <source>
        <strain evidence="6">1605</strain>
    </source>
</reference>
<dbReference type="HAMAP" id="MF_00291_B">
    <property type="entry name" value="Ribosomal_uS2_B"/>
    <property type="match status" value="1"/>
</dbReference>
<dbReference type="RefSeq" id="WP_148981049.1">
    <property type="nucleotide sequence ID" value="NZ_CP043315.1"/>
</dbReference>
<evidence type="ECO:0000256" key="1">
    <source>
        <dbReference type="ARBA" id="ARBA00006242"/>
    </source>
</evidence>
<keyword evidence="7" id="KW-1185">Reference proteome</keyword>
<evidence type="ECO:0000256" key="2">
    <source>
        <dbReference type="ARBA" id="ARBA00022980"/>
    </source>
</evidence>
<evidence type="ECO:0000313" key="6">
    <source>
        <dbReference type="EMBL" id="QEK38202.1"/>
    </source>
</evidence>
<sequence>MNKVIDEQSIKDVNSKHGGADIESEIVASQEQDAKDVNEKQKSDSDIESIIKFSFRDLQDAGLQFGHKVARTNRRMLPYIYGEKDGIHLINLGKTIPLLKNALLAVRKHASNPRNGRILFVGTKHQSSEAVQEAAMQCAQYYVNKKWLGGLLTNWNTVSKSIKRMKDIEKKIKEGYFSTYKKHEQVKIQKNYEKDKSLFEGIRDMSDLPSLIIITSHHEQTAIKEAQVLNIPIILLLDTNGDPKGISYPVPGNDDSIISVHLFCALCSRAGLLGIHDEQEILKRKEEEKKEKEKEKEKND</sequence>
<dbReference type="OrthoDB" id="9808036at2"/>
<dbReference type="EMBL" id="CP043315">
    <property type="protein sequence ID" value="QEK38202.1"/>
    <property type="molecule type" value="Genomic_DNA"/>
</dbReference>